<name>A0A8D2LY90_VARKO</name>
<reference evidence="1" key="1">
    <citation type="submission" date="2025-08" db="UniProtKB">
        <authorList>
            <consortium name="Ensembl"/>
        </authorList>
    </citation>
    <scope>IDENTIFICATION</scope>
</reference>
<dbReference type="AlphaFoldDB" id="A0A8D2LY90"/>
<organism evidence="1 2">
    <name type="scientific">Varanus komodoensis</name>
    <name type="common">Komodo dragon</name>
    <dbReference type="NCBI Taxonomy" id="61221"/>
    <lineage>
        <taxon>Eukaryota</taxon>
        <taxon>Metazoa</taxon>
        <taxon>Chordata</taxon>
        <taxon>Craniata</taxon>
        <taxon>Vertebrata</taxon>
        <taxon>Euteleostomi</taxon>
        <taxon>Lepidosauria</taxon>
        <taxon>Squamata</taxon>
        <taxon>Bifurcata</taxon>
        <taxon>Unidentata</taxon>
        <taxon>Episquamata</taxon>
        <taxon>Toxicofera</taxon>
        <taxon>Anguimorpha</taxon>
        <taxon>Paleoanguimorpha</taxon>
        <taxon>Varanoidea</taxon>
        <taxon>Varanidae</taxon>
        <taxon>Varanus</taxon>
    </lineage>
</organism>
<dbReference type="Proteomes" id="UP000694545">
    <property type="component" value="Unplaced"/>
</dbReference>
<reference evidence="1" key="2">
    <citation type="submission" date="2025-09" db="UniProtKB">
        <authorList>
            <consortium name="Ensembl"/>
        </authorList>
    </citation>
    <scope>IDENTIFICATION</scope>
</reference>
<evidence type="ECO:0000313" key="1">
    <source>
        <dbReference type="Ensembl" id="ENSVKKP00000029070.1"/>
    </source>
</evidence>
<sequence>GHRATSWQKRDSEWGFPDSWLSPLPNKIFQEFIPFHIHCFRFHLILFHGHKIPDKVVTESFPDALIFLKRDKCIFQFQWDCGSSKASRTLALLQWLLETEFSPYAIQARGNCRRQHQVRICCG</sequence>
<accession>A0A8D2LY90</accession>
<dbReference type="Ensembl" id="ENSVKKT00000029760.1">
    <property type="protein sequence ID" value="ENSVKKP00000029070.1"/>
    <property type="gene ID" value="ENSVKKG00000018715.1"/>
</dbReference>
<evidence type="ECO:0000313" key="2">
    <source>
        <dbReference type="Proteomes" id="UP000694545"/>
    </source>
</evidence>
<protein>
    <submittedName>
        <fullName evidence="1">Uncharacterized protein</fullName>
    </submittedName>
</protein>
<proteinExistence type="predicted"/>
<keyword evidence="2" id="KW-1185">Reference proteome</keyword>